<dbReference type="KEGG" id="cgc:Cyagr_1066"/>
<comment type="subunit">
    <text evidence="2">The complex is composed of two ATP-binding proteins (CysA), two transmembrane proteins (CysT and CysW) and a solute-binding protein (CysP).</text>
</comment>
<dbReference type="PANTHER" id="PTHR30406:SF8">
    <property type="entry name" value="SULFATE TRANSPORT SYSTEM PERMEASE PROTEIN CYST"/>
    <property type="match status" value="1"/>
</dbReference>
<dbReference type="InterPro" id="IPR005667">
    <property type="entry name" value="Sulph_transpt2"/>
</dbReference>
<dbReference type="InterPro" id="IPR011865">
    <property type="entry name" value="CysT_permease"/>
</dbReference>
<protein>
    <recommendedName>
        <fullName evidence="10">Sulfate transport system permease protein CysT</fullName>
    </recommendedName>
</protein>
<dbReference type="eggNOG" id="COG0555">
    <property type="taxonomic scope" value="Bacteria"/>
</dbReference>
<feature type="transmembrane region" description="Helical" evidence="10">
    <location>
        <begin position="249"/>
        <end position="271"/>
    </location>
</feature>
<dbReference type="PROSITE" id="PS50928">
    <property type="entry name" value="ABC_TM1"/>
    <property type="match status" value="1"/>
</dbReference>
<keyword evidence="8 10" id="KW-0472">Membrane</keyword>
<dbReference type="Proteomes" id="UP000010388">
    <property type="component" value="Chromosome"/>
</dbReference>
<proteinExistence type="inferred from homology"/>
<comment type="function">
    <text evidence="10">Part of the ABC transporter complex (TC 3.A.1.6.1) involved in sulfate/thiosulfate import.</text>
</comment>
<comment type="subcellular location">
    <subcellularLocation>
        <location evidence="1 10">Cell inner membrane</location>
        <topology evidence="1 10">Multi-pass membrane protein</topology>
    </subcellularLocation>
</comment>
<sequence length="283" mass="30596">MTPALLRRWRPPALALPSWPWRITWTYLGLILILPLGAMLLRAAEVGPAGFWEMATTPEAIATYKVSFGLALVASVINGVFGLVVAWALVRCRFPGQRLLDALIDLPFALPTAVAGLALTAVYSTNGWLGQPLHEAFGLKVAFAAPGVTVAMVFISLPFVVRTVEPVLRSLEKEQEEASWCLGATPLQTTVRVVLPQLLPAILGGVAQGYSRAVGEYGSVVMISSNVPFRDLITPTLIIQKLEEYDFDAATVIGAVMLIFSLLSLLVINLLQVWGQRYQGDAA</sequence>
<dbReference type="EMBL" id="CP003495">
    <property type="protein sequence ID" value="AFY28247.1"/>
    <property type="molecule type" value="Genomic_DNA"/>
</dbReference>
<evidence type="ECO:0000256" key="2">
    <source>
        <dbReference type="ARBA" id="ARBA00011779"/>
    </source>
</evidence>
<evidence type="ECO:0000256" key="7">
    <source>
        <dbReference type="ARBA" id="ARBA00023032"/>
    </source>
</evidence>
<dbReference type="STRING" id="292564.Cyagr_1066"/>
<evidence type="ECO:0000256" key="8">
    <source>
        <dbReference type="ARBA" id="ARBA00023136"/>
    </source>
</evidence>
<keyword evidence="5 10" id="KW-0812">Transmembrane</keyword>
<dbReference type="CDD" id="cd06261">
    <property type="entry name" value="TM_PBP2"/>
    <property type="match status" value="1"/>
</dbReference>
<evidence type="ECO:0000313" key="13">
    <source>
        <dbReference type="Proteomes" id="UP000010388"/>
    </source>
</evidence>
<keyword evidence="4" id="KW-1003">Cell membrane</keyword>
<feature type="domain" description="ABC transmembrane type-1" evidence="11">
    <location>
        <begin position="64"/>
        <end position="268"/>
    </location>
</feature>
<dbReference type="PATRIC" id="fig|292564.3.peg.1016"/>
<feature type="transmembrane region" description="Helical" evidence="10">
    <location>
        <begin position="143"/>
        <end position="161"/>
    </location>
</feature>
<dbReference type="NCBIfam" id="TIGR02139">
    <property type="entry name" value="permease_CysT"/>
    <property type="match status" value="1"/>
</dbReference>
<keyword evidence="7 10" id="KW-0764">Sulfate transport</keyword>
<feature type="transmembrane region" description="Helical" evidence="10">
    <location>
        <begin position="21"/>
        <end position="44"/>
    </location>
</feature>
<dbReference type="Gene3D" id="1.10.3720.10">
    <property type="entry name" value="MetI-like"/>
    <property type="match status" value="1"/>
</dbReference>
<gene>
    <name evidence="12" type="ordered locus">Cyagr_1066</name>
</gene>
<evidence type="ECO:0000259" key="11">
    <source>
        <dbReference type="PROSITE" id="PS50928"/>
    </source>
</evidence>
<keyword evidence="3 10" id="KW-0813">Transport</keyword>
<evidence type="ECO:0000313" key="12">
    <source>
        <dbReference type="EMBL" id="AFY28247.1"/>
    </source>
</evidence>
<dbReference type="HOGENOM" id="CLU_016047_14_0_3"/>
<dbReference type="AlphaFoldDB" id="K9P496"/>
<evidence type="ECO:0000256" key="4">
    <source>
        <dbReference type="ARBA" id="ARBA00022475"/>
    </source>
</evidence>
<dbReference type="OrthoDB" id="9774448at2"/>
<dbReference type="InterPro" id="IPR000515">
    <property type="entry name" value="MetI-like"/>
</dbReference>
<dbReference type="RefSeq" id="WP_015108701.1">
    <property type="nucleotide sequence ID" value="NC_019675.1"/>
</dbReference>
<evidence type="ECO:0000256" key="1">
    <source>
        <dbReference type="ARBA" id="ARBA00004429"/>
    </source>
</evidence>
<evidence type="ECO:0000256" key="5">
    <source>
        <dbReference type="ARBA" id="ARBA00022692"/>
    </source>
</evidence>
<name>K9P496_CYAGP</name>
<dbReference type="GO" id="GO:0015419">
    <property type="term" value="F:ABC-type sulfate transporter activity"/>
    <property type="evidence" value="ECO:0007669"/>
    <property type="project" value="UniProtKB-UniRule"/>
</dbReference>
<reference evidence="13" key="1">
    <citation type="journal article" date="2013" name="Proc. Natl. Acad. Sci. U.S.A.">
        <title>Improving the coverage of the cyanobacterial phylum using diversity-driven genome sequencing.</title>
        <authorList>
            <person name="Shih P.M."/>
            <person name="Wu D."/>
            <person name="Latifi A."/>
            <person name="Axen S.D."/>
            <person name="Fewer D.P."/>
            <person name="Talla E."/>
            <person name="Calteau A."/>
            <person name="Cai F."/>
            <person name="Tandeau de Marsac N."/>
            <person name="Rippka R."/>
            <person name="Herdman M."/>
            <person name="Sivonen K."/>
            <person name="Coursin T."/>
            <person name="Laurent T."/>
            <person name="Goodwin L."/>
            <person name="Nolan M."/>
            <person name="Davenport K.W."/>
            <person name="Han C.S."/>
            <person name="Rubin E.M."/>
            <person name="Eisen J.A."/>
            <person name="Woyke T."/>
            <person name="Gugger M."/>
            <person name="Kerfeld C.A."/>
        </authorList>
    </citation>
    <scope>NUCLEOTIDE SEQUENCE [LARGE SCALE GENOMIC DNA]</scope>
    <source>
        <strain evidence="13">ATCC 27147 / PCC 6307</strain>
    </source>
</reference>
<comment type="caution">
    <text evidence="10">Lacks conserved residue(s) required for the propagation of feature annotation.</text>
</comment>
<comment type="function">
    <text evidence="9">Part of the ABC transporter complex CysAWTP (TC 3.A.1.6.1) involved in sulfate/thiosulfate import. Probably responsible for the translocation of the substrate across the membrane.</text>
</comment>
<dbReference type="SUPFAM" id="SSF161098">
    <property type="entry name" value="MetI-like"/>
    <property type="match status" value="1"/>
</dbReference>
<evidence type="ECO:0000256" key="10">
    <source>
        <dbReference type="RuleBase" id="RU366001"/>
    </source>
</evidence>
<dbReference type="FunFam" id="1.10.3720.10:FF:000004">
    <property type="entry name" value="Sulfate transport system permease protein CysT"/>
    <property type="match status" value="1"/>
</dbReference>
<feature type="transmembrane region" description="Helical" evidence="10">
    <location>
        <begin position="102"/>
        <end position="123"/>
    </location>
</feature>
<dbReference type="InterPro" id="IPR035906">
    <property type="entry name" value="MetI-like_sf"/>
</dbReference>
<organism evidence="12 13">
    <name type="scientific">Cyanobium gracile (strain ATCC 27147 / PCC 6307)</name>
    <dbReference type="NCBI Taxonomy" id="292564"/>
    <lineage>
        <taxon>Bacteria</taxon>
        <taxon>Bacillati</taxon>
        <taxon>Cyanobacteriota</taxon>
        <taxon>Cyanophyceae</taxon>
        <taxon>Synechococcales</taxon>
        <taxon>Prochlorococcaceae</taxon>
        <taxon>Cyanobium</taxon>
    </lineage>
</organism>
<keyword evidence="10" id="KW-0997">Cell inner membrane</keyword>
<dbReference type="PANTHER" id="PTHR30406">
    <property type="entry name" value="SULFATE TRANSPORT SYSTEM PERMEASE PROTEIN"/>
    <property type="match status" value="1"/>
</dbReference>
<evidence type="ECO:0000256" key="3">
    <source>
        <dbReference type="ARBA" id="ARBA00022448"/>
    </source>
</evidence>
<evidence type="ECO:0000256" key="9">
    <source>
        <dbReference type="ARBA" id="ARBA00025323"/>
    </source>
</evidence>
<feature type="transmembrane region" description="Helical" evidence="10">
    <location>
        <begin position="64"/>
        <end position="90"/>
    </location>
</feature>
<evidence type="ECO:0000256" key="6">
    <source>
        <dbReference type="ARBA" id="ARBA00022989"/>
    </source>
</evidence>
<keyword evidence="6 10" id="KW-1133">Transmembrane helix</keyword>
<dbReference type="GO" id="GO:0005886">
    <property type="term" value="C:plasma membrane"/>
    <property type="evidence" value="ECO:0007669"/>
    <property type="project" value="UniProtKB-SubCell"/>
</dbReference>
<accession>K9P496</accession>
<comment type="similarity">
    <text evidence="10">Belongs to the binding-protein-dependent transport system permease family. CysTW subfamily.</text>
</comment>
<dbReference type="Pfam" id="PF00528">
    <property type="entry name" value="BPD_transp_1"/>
    <property type="match status" value="1"/>
</dbReference>
<dbReference type="NCBIfam" id="TIGR00969">
    <property type="entry name" value="3a0106s02"/>
    <property type="match status" value="1"/>
</dbReference>